<reference evidence="3" key="1">
    <citation type="journal article" date="2019" name="Int. J. Syst. Evol. Microbiol.">
        <title>The Global Catalogue of Microorganisms (GCM) 10K type strain sequencing project: providing services to taxonomists for standard genome sequencing and annotation.</title>
        <authorList>
            <consortium name="The Broad Institute Genomics Platform"/>
            <consortium name="The Broad Institute Genome Sequencing Center for Infectious Disease"/>
            <person name="Wu L."/>
            <person name="Ma J."/>
        </authorList>
    </citation>
    <scope>NUCLEOTIDE SEQUENCE [LARGE SCALE GENOMIC DNA]</scope>
    <source>
        <strain evidence="3">KCTC 42805</strain>
    </source>
</reference>
<evidence type="ECO:0000313" key="2">
    <source>
        <dbReference type="EMBL" id="MFD2572330.1"/>
    </source>
</evidence>
<feature type="chain" id="PRO_5046833925" description="Outer membrane protein beta-barrel domain-containing protein" evidence="1">
    <location>
        <begin position="21"/>
        <end position="207"/>
    </location>
</feature>
<proteinExistence type="predicted"/>
<name>A0ABW5M5Q4_9BACT</name>
<keyword evidence="1" id="KW-0732">Signal</keyword>
<evidence type="ECO:0000313" key="3">
    <source>
        <dbReference type="Proteomes" id="UP001597469"/>
    </source>
</evidence>
<protein>
    <recommendedName>
        <fullName evidence="4">Outer membrane protein beta-barrel domain-containing protein</fullName>
    </recommendedName>
</protein>
<keyword evidence="3" id="KW-1185">Reference proteome</keyword>
<dbReference type="EMBL" id="JBHULN010000010">
    <property type="protein sequence ID" value="MFD2572330.1"/>
    <property type="molecule type" value="Genomic_DNA"/>
</dbReference>
<accession>A0ABW5M5Q4</accession>
<evidence type="ECO:0000256" key="1">
    <source>
        <dbReference type="SAM" id="SignalP"/>
    </source>
</evidence>
<dbReference type="Proteomes" id="UP001597469">
    <property type="component" value="Unassembled WGS sequence"/>
</dbReference>
<dbReference type="Gene3D" id="2.40.160.20">
    <property type="match status" value="1"/>
</dbReference>
<comment type="caution">
    <text evidence="2">The sequence shown here is derived from an EMBL/GenBank/DDBJ whole genome shotgun (WGS) entry which is preliminary data.</text>
</comment>
<gene>
    <name evidence="2" type="ORF">ACFSUS_16940</name>
</gene>
<sequence length="207" mass="23162">MRFFLGLLMCLLLPHGRLWAQPSKGSFVINPQALVSEWKFKSDSIFSRQYVNLGTSVHYYLTDKLAVGIWLLGEYSNRSLRTATPGYYTSRTYMINLSPEISYTFMATRFSPFLRIRYGSIGYIHMFSDNPGLPTRAREKGVGNFLTNYSSASSLSASLGLAYSIKKRLALTGQINVVPFNYDGTFNTSLLRYASVGLGAQFVLGGH</sequence>
<organism evidence="2 3">
    <name type="scientific">Spirosoma soli</name>
    <dbReference type="NCBI Taxonomy" id="1770529"/>
    <lineage>
        <taxon>Bacteria</taxon>
        <taxon>Pseudomonadati</taxon>
        <taxon>Bacteroidota</taxon>
        <taxon>Cytophagia</taxon>
        <taxon>Cytophagales</taxon>
        <taxon>Cytophagaceae</taxon>
        <taxon>Spirosoma</taxon>
    </lineage>
</organism>
<evidence type="ECO:0008006" key="4">
    <source>
        <dbReference type="Google" id="ProtNLM"/>
    </source>
</evidence>
<dbReference type="RefSeq" id="WP_381524613.1">
    <property type="nucleotide sequence ID" value="NZ_JBHULN010000010.1"/>
</dbReference>
<feature type="signal peptide" evidence="1">
    <location>
        <begin position="1"/>
        <end position="20"/>
    </location>
</feature>